<reference evidence="3 4" key="1">
    <citation type="journal article" date="2011" name="Science">
        <title>The ecoresponsive genome of Daphnia pulex.</title>
        <authorList>
            <person name="Colbourne J.K."/>
            <person name="Pfrender M.E."/>
            <person name="Gilbert D."/>
            <person name="Thomas W.K."/>
            <person name="Tucker A."/>
            <person name="Oakley T.H."/>
            <person name="Tokishita S."/>
            <person name="Aerts A."/>
            <person name="Arnold G.J."/>
            <person name="Basu M.K."/>
            <person name="Bauer D.J."/>
            <person name="Caceres C.E."/>
            <person name="Carmel L."/>
            <person name="Casola C."/>
            <person name="Choi J.H."/>
            <person name="Detter J.C."/>
            <person name="Dong Q."/>
            <person name="Dusheyko S."/>
            <person name="Eads B.D."/>
            <person name="Frohlich T."/>
            <person name="Geiler-Samerotte K.A."/>
            <person name="Gerlach D."/>
            <person name="Hatcher P."/>
            <person name="Jogdeo S."/>
            <person name="Krijgsveld J."/>
            <person name="Kriventseva E.V."/>
            <person name="Kultz D."/>
            <person name="Laforsch C."/>
            <person name="Lindquist E."/>
            <person name="Lopez J."/>
            <person name="Manak J.R."/>
            <person name="Muller J."/>
            <person name="Pangilinan J."/>
            <person name="Patwardhan R.P."/>
            <person name="Pitluck S."/>
            <person name="Pritham E.J."/>
            <person name="Rechtsteiner A."/>
            <person name="Rho M."/>
            <person name="Rogozin I.B."/>
            <person name="Sakarya O."/>
            <person name="Salamov A."/>
            <person name="Schaack S."/>
            <person name="Shapiro H."/>
            <person name="Shiga Y."/>
            <person name="Skalitzky C."/>
            <person name="Smith Z."/>
            <person name="Souvorov A."/>
            <person name="Sung W."/>
            <person name="Tang Z."/>
            <person name="Tsuchiya D."/>
            <person name="Tu H."/>
            <person name="Vos H."/>
            <person name="Wang M."/>
            <person name="Wolf Y.I."/>
            <person name="Yamagata H."/>
            <person name="Yamada T."/>
            <person name="Ye Y."/>
            <person name="Shaw J.R."/>
            <person name="Andrews J."/>
            <person name="Crease T.J."/>
            <person name="Tang H."/>
            <person name="Lucas S.M."/>
            <person name="Robertson H.M."/>
            <person name="Bork P."/>
            <person name="Koonin E.V."/>
            <person name="Zdobnov E.M."/>
            <person name="Grigoriev I.V."/>
            <person name="Lynch M."/>
            <person name="Boore J.L."/>
        </authorList>
    </citation>
    <scope>NUCLEOTIDE SEQUENCE [LARGE SCALE GENOMIC DNA]</scope>
</reference>
<dbReference type="HOGENOM" id="CLU_761328_0_0_1"/>
<dbReference type="Proteomes" id="UP000000305">
    <property type="component" value="Unassembled WGS sequence"/>
</dbReference>
<proteinExistence type="predicted"/>
<dbReference type="InParanoid" id="E9G5J0"/>
<protein>
    <submittedName>
        <fullName evidence="3">Uncharacterized protein</fullName>
    </submittedName>
</protein>
<feature type="region of interest" description="Disordered" evidence="1">
    <location>
        <begin position="157"/>
        <end position="178"/>
    </location>
</feature>
<feature type="signal peptide" evidence="2">
    <location>
        <begin position="1"/>
        <end position="18"/>
    </location>
</feature>
<evidence type="ECO:0000256" key="2">
    <source>
        <dbReference type="SAM" id="SignalP"/>
    </source>
</evidence>
<dbReference type="KEGG" id="dpx:DAPPUDRAFT_237667"/>
<keyword evidence="4" id="KW-1185">Reference proteome</keyword>
<feature type="compositionally biased region" description="Basic and acidic residues" evidence="1">
    <location>
        <begin position="158"/>
        <end position="172"/>
    </location>
</feature>
<feature type="chain" id="PRO_5003240042" evidence="2">
    <location>
        <begin position="19"/>
        <end position="364"/>
    </location>
</feature>
<name>E9G5J0_DAPPU</name>
<keyword evidence="2" id="KW-0732">Signal</keyword>
<dbReference type="AlphaFoldDB" id="E9G5J0"/>
<dbReference type="EMBL" id="GL732532">
    <property type="protein sequence ID" value="EFX85624.1"/>
    <property type="molecule type" value="Genomic_DNA"/>
</dbReference>
<organism evidence="3 4">
    <name type="scientific">Daphnia pulex</name>
    <name type="common">Water flea</name>
    <dbReference type="NCBI Taxonomy" id="6669"/>
    <lineage>
        <taxon>Eukaryota</taxon>
        <taxon>Metazoa</taxon>
        <taxon>Ecdysozoa</taxon>
        <taxon>Arthropoda</taxon>
        <taxon>Crustacea</taxon>
        <taxon>Branchiopoda</taxon>
        <taxon>Diplostraca</taxon>
        <taxon>Cladocera</taxon>
        <taxon>Anomopoda</taxon>
        <taxon>Daphniidae</taxon>
        <taxon>Daphnia</taxon>
    </lineage>
</organism>
<evidence type="ECO:0000313" key="4">
    <source>
        <dbReference type="Proteomes" id="UP000000305"/>
    </source>
</evidence>
<accession>E9G5J0</accession>
<evidence type="ECO:0000313" key="3">
    <source>
        <dbReference type="EMBL" id="EFX85624.1"/>
    </source>
</evidence>
<gene>
    <name evidence="3" type="ORF">DAPPUDRAFT_237667</name>
</gene>
<evidence type="ECO:0000256" key="1">
    <source>
        <dbReference type="SAM" id="MobiDB-lite"/>
    </source>
</evidence>
<sequence>MKLLAIVIIACSVSICQAYPHDHDDQHDQDDYDFIDLIASIAAAIILDDVSDEIENLSPSELLDNVTGLIDMASLKANTLLSIDSLTAEQHVLGLASLESCVESNFTLPDPPPFVAAANATVDQLFHNLGKYDIRNNPMRIMGCFSDSISNKLVTAPESDKSLDENSPRDGNGDEIVSGVSKAKPIDFALEGGSTRKKANESMGIILIVLGSCGLPSVLFFAAMKAHPHPEKRSASLEGSFMSAVPISLTDDMPPEIESPDFPQLMVDEMTSQLDMAGYGKYYETTSLSSEQQALATADFNSCVTANLITPSLPVFVRWTLSSNEVIGNLVTANHGCSDTSVSNSTLTWIMQNLQARIAKEILQ</sequence>